<comment type="caution">
    <text evidence="1">The sequence shown here is derived from an EMBL/GenBank/DDBJ whole genome shotgun (WGS) entry which is preliminary data.</text>
</comment>
<proteinExistence type="predicted"/>
<accession>A0A7W5FMM4</accession>
<dbReference type="Proteomes" id="UP000570361">
    <property type="component" value="Unassembled WGS sequence"/>
</dbReference>
<evidence type="ECO:0000313" key="1">
    <source>
        <dbReference type="EMBL" id="MBB3110426.1"/>
    </source>
</evidence>
<keyword evidence="2" id="KW-1185">Reference proteome</keyword>
<evidence type="ECO:0000313" key="2">
    <source>
        <dbReference type="Proteomes" id="UP000570361"/>
    </source>
</evidence>
<dbReference type="EMBL" id="JACHXK010000004">
    <property type="protein sequence ID" value="MBB3110426.1"/>
    <property type="molecule type" value="Genomic_DNA"/>
</dbReference>
<protein>
    <submittedName>
        <fullName evidence="1">Uncharacterized protein</fullName>
    </submittedName>
</protein>
<name>A0A7W5FMM4_9BACL</name>
<dbReference type="AlphaFoldDB" id="A0A7W5FMM4"/>
<reference evidence="1 2" key="1">
    <citation type="submission" date="2020-08" db="EMBL/GenBank/DDBJ databases">
        <title>Genomic Encyclopedia of Type Strains, Phase III (KMG-III): the genomes of soil and plant-associated and newly described type strains.</title>
        <authorList>
            <person name="Whitman W."/>
        </authorList>
    </citation>
    <scope>NUCLEOTIDE SEQUENCE [LARGE SCALE GENOMIC DNA]</scope>
    <source>
        <strain evidence="1 2">CECT 5862</strain>
    </source>
</reference>
<dbReference type="RefSeq" id="WP_183600410.1">
    <property type="nucleotide sequence ID" value="NZ_JACHXK010000004.1"/>
</dbReference>
<organism evidence="1 2">
    <name type="scientific">Paenibacillus phyllosphaerae</name>
    <dbReference type="NCBI Taxonomy" id="274593"/>
    <lineage>
        <taxon>Bacteria</taxon>
        <taxon>Bacillati</taxon>
        <taxon>Bacillota</taxon>
        <taxon>Bacilli</taxon>
        <taxon>Bacillales</taxon>
        <taxon>Paenibacillaceae</taxon>
        <taxon>Paenibacillus</taxon>
    </lineage>
</organism>
<gene>
    <name evidence="1" type="ORF">FHS18_002493</name>
</gene>
<sequence length="73" mass="8703">MRARIFRQLNDWKGSVTTMDDRKIELVRKLKDTGIANDPQWLDRLDEPAPLWVVLDLLLQLMERQDESHLPFD</sequence>